<accession>A0AAN9J6P9</accession>
<keyword evidence="2" id="KW-1185">Reference proteome</keyword>
<gene>
    <name evidence="1" type="ORF">RJT34_16158</name>
</gene>
<dbReference type="Proteomes" id="UP001359559">
    <property type="component" value="Unassembled WGS sequence"/>
</dbReference>
<organism evidence="1 2">
    <name type="scientific">Clitoria ternatea</name>
    <name type="common">Butterfly pea</name>
    <dbReference type="NCBI Taxonomy" id="43366"/>
    <lineage>
        <taxon>Eukaryota</taxon>
        <taxon>Viridiplantae</taxon>
        <taxon>Streptophyta</taxon>
        <taxon>Embryophyta</taxon>
        <taxon>Tracheophyta</taxon>
        <taxon>Spermatophyta</taxon>
        <taxon>Magnoliopsida</taxon>
        <taxon>eudicotyledons</taxon>
        <taxon>Gunneridae</taxon>
        <taxon>Pentapetalae</taxon>
        <taxon>rosids</taxon>
        <taxon>fabids</taxon>
        <taxon>Fabales</taxon>
        <taxon>Fabaceae</taxon>
        <taxon>Papilionoideae</taxon>
        <taxon>50 kb inversion clade</taxon>
        <taxon>NPAAA clade</taxon>
        <taxon>indigoferoid/millettioid clade</taxon>
        <taxon>Phaseoleae</taxon>
        <taxon>Clitoria</taxon>
    </lineage>
</organism>
<protein>
    <submittedName>
        <fullName evidence="1">Uncharacterized protein</fullName>
    </submittedName>
</protein>
<name>A0AAN9J6P9_CLITE</name>
<comment type="caution">
    <text evidence="1">The sequence shown here is derived from an EMBL/GenBank/DDBJ whole genome shotgun (WGS) entry which is preliminary data.</text>
</comment>
<evidence type="ECO:0000313" key="1">
    <source>
        <dbReference type="EMBL" id="KAK7293295.1"/>
    </source>
</evidence>
<proteinExistence type="predicted"/>
<dbReference type="AlphaFoldDB" id="A0AAN9J6P9"/>
<sequence length="117" mass="13385">MVVLCRKRVLFVQETCVKEMYHLYNGCYGWKKKELCRIADWLLGYHCRSLSVVLCSGWGFGVGWSLFLVWEDLLGVEIGGVVMWWRWGWSVKVRSWVVACGGDVVGWWCCAGEGGVV</sequence>
<reference evidence="1 2" key="1">
    <citation type="submission" date="2024-01" db="EMBL/GenBank/DDBJ databases">
        <title>The genomes of 5 underutilized Papilionoideae crops provide insights into root nodulation and disease resistance.</title>
        <authorList>
            <person name="Yuan L."/>
        </authorList>
    </citation>
    <scope>NUCLEOTIDE SEQUENCE [LARGE SCALE GENOMIC DNA]</scope>
    <source>
        <strain evidence="1">LY-2023</strain>
        <tissue evidence="1">Leaf</tissue>
    </source>
</reference>
<dbReference type="EMBL" id="JAYKXN010000004">
    <property type="protein sequence ID" value="KAK7293295.1"/>
    <property type="molecule type" value="Genomic_DNA"/>
</dbReference>
<evidence type="ECO:0000313" key="2">
    <source>
        <dbReference type="Proteomes" id="UP001359559"/>
    </source>
</evidence>